<proteinExistence type="predicted"/>
<evidence type="ECO:0000256" key="1">
    <source>
        <dbReference type="SAM" id="MobiDB-lite"/>
    </source>
</evidence>
<evidence type="ECO:0000313" key="2">
    <source>
        <dbReference type="EMBL" id="PNY27857.1"/>
    </source>
</evidence>
<dbReference type="OrthoDB" id="419768at2759"/>
<evidence type="ECO:0000313" key="3">
    <source>
        <dbReference type="Proteomes" id="UP000236621"/>
    </source>
</evidence>
<dbReference type="EMBL" id="NRSZ01000335">
    <property type="protein sequence ID" value="PNY27857.1"/>
    <property type="molecule type" value="Genomic_DNA"/>
</dbReference>
<keyword evidence="3" id="KW-1185">Reference proteome</keyword>
<feature type="region of interest" description="Disordered" evidence="1">
    <location>
        <begin position="143"/>
        <end position="207"/>
    </location>
</feature>
<accession>A0A2K3QJZ0</accession>
<feature type="compositionally biased region" description="Basic and acidic residues" evidence="1">
    <location>
        <begin position="143"/>
        <end position="167"/>
    </location>
</feature>
<organism evidence="2 3">
    <name type="scientific">Tolypocladium capitatum</name>
    <dbReference type="NCBI Taxonomy" id="45235"/>
    <lineage>
        <taxon>Eukaryota</taxon>
        <taxon>Fungi</taxon>
        <taxon>Dikarya</taxon>
        <taxon>Ascomycota</taxon>
        <taxon>Pezizomycotina</taxon>
        <taxon>Sordariomycetes</taxon>
        <taxon>Hypocreomycetidae</taxon>
        <taxon>Hypocreales</taxon>
        <taxon>Ophiocordycipitaceae</taxon>
        <taxon>Tolypocladium</taxon>
    </lineage>
</organism>
<reference evidence="2 3" key="1">
    <citation type="submission" date="2017-08" db="EMBL/GenBank/DDBJ databases">
        <title>Harnessing the power of phylogenomics to disentangle the directionality and signatures of interkingdom host jumping in the parasitic fungal genus Tolypocladium.</title>
        <authorList>
            <person name="Quandt C.A."/>
            <person name="Patterson W."/>
            <person name="Spatafora J.W."/>
        </authorList>
    </citation>
    <scope>NUCLEOTIDE SEQUENCE [LARGE SCALE GENOMIC DNA]</scope>
    <source>
        <strain evidence="2 3">CBS 113982</strain>
    </source>
</reference>
<name>A0A2K3QJZ0_9HYPO</name>
<sequence>MPAARLRHLDEQACTAPQHELPAIVVEDAVLPLVAVLFVAATLLSLSPKPVHPRPAALRALDEHLARCTFTEGAFIEGAFIEGAFIEGASLSSGTAEMNVDDHVVPSGQHYSGRNRVPNIREFMERFDAGNKERDAAVGAHLGRNETITEARHPQNSEKPKRKDLGTVRDPITGKDVGLRDVQTDFKEAADNPQVSMDSPFGVDARR</sequence>
<dbReference type="AlphaFoldDB" id="A0A2K3QJZ0"/>
<comment type="caution">
    <text evidence="2">The sequence shown here is derived from an EMBL/GenBank/DDBJ whole genome shotgun (WGS) entry which is preliminary data.</text>
</comment>
<protein>
    <submittedName>
        <fullName evidence="2">Uncharacterized protein</fullName>
    </submittedName>
</protein>
<gene>
    <name evidence="2" type="ORF">TCAP_02227</name>
</gene>
<dbReference type="Proteomes" id="UP000236621">
    <property type="component" value="Unassembled WGS sequence"/>
</dbReference>
<feature type="compositionally biased region" description="Basic and acidic residues" evidence="1">
    <location>
        <begin position="177"/>
        <end position="190"/>
    </location>
</feature>
<dbReference type="STRING" id="45235.A0A2K3QJZ0"/>